<evidence type="ECO:0000313" key="2">
    <source>
        <dbReference type="Proteomes" id="UP000202182"/>
    </source>
</evidence>
<keyword evidence="2" id="KW-1185">Reference proteome</keyword>
<accession>A0A1P8VIT8</accession>
<sequence>MAKFLCDPCFGKNSIMYIIGSNVEDCIGTSLYKSLTYLDNRFCSLEYNNCCVFSSSCNNVFRFSIEFICCILGMFVEKILFIKSCTSLLSVDCDSCVFNVFVFSTSCGSISMMSSCSSCFCIISFDICDG</sequence>
<dbReference type="KEGG" id="vg:30999384"/>
<dbReference type="Proteomes" id="UP000202182">
    <property type="component" value="Segment"/>
</dbReference>
<gene>
    <name evidence="1" type="primary">ORF43</name>
    <name evidence="1" type="ORF">MRV_0047</name>
</gene>
<name>A0A1P8VIT8_9BETA</name>
<reference evidence="1" key="1">
    <citation type="submission" date="2016-12" db="EMBL/GenBank/DDBJ databases">
        <title>A murine herpesvirus closely related to ubiquitous human herpesviruses causes T-cell depletion.</title>
        <authorList>
            <person name="Patel S.J."/>
            <person name="Zhao G."/>
            <person name="Penna V.R."/>
            <person name="Park E."/>
            <person name="Lauron E.J."/>
            <person name="Harvey I.B."/>
            <person name="Beatty W.L."/>
            <person name="Plougastel-Douglas B."/>
            <person name="Poursine-Laurent J."/>
            <person name="Fremont D.H."/>
            <person name="Wang D."/>
            <person name="Yokoyama W.M."/>
        </authorList>
    </citation>
    <scope>NUCLEOTIDE SEQUENCE [LARGE SCALE GENOMIC DNA]</scope>
    <source>
        <strain evidence="1">YOK1</strain>
    </source>
</reference>
<protein>
    <submittedName>
        <fullName evidence="1">Uncharacterized protein</fullName>
    </submittedName>
</protein>
<proteinExistence type="predicted"/>
<organism evidence="1">
    <name type="scientific">Murid betaherpesvirus 3</name>
    <dbReference type="NCBI Taxonomy" id="2560603"/>
    <lineage>
        <taxon>Viruses</taxon>
        <taxon>Duplodnaviria</taxon>
        <taxon>Heunggongvirae</taxon>
        <taxon>Peploviricota</taxon>
        <taxon>Herviviricetes</taxon>
        <taxon>Herpesvirales</taxon>
        <taxon>Orthoherpesviridae</taxon>
        <taxon>Betaherpesvirinae</taxon>
        <taxon>Roseolovirus</taxon>
        <taxon>Roseolovirus muridbeta3</taxon>
    </lineage>
</organism>
<dbReference type="EMBL" id="KY355735">
    <property type="protein sequence ID" value="APZ76258.1"/>
    <property type="molecule type" value="Genomic_DNA"/>
</dbReference>
<evidence type="ECO:0000313" key="1">
    <source>
        <dbReference type="EMBL" id="APZ76258.1"/>
    </source>
</evidence>